<accession>A0AAV3YU14</accession>
<comment type="caution">
    <text evidence="1">The sequence shown here is derived from an EMBL/GenBank/DDBJ whole genome shotgun (WGS) entry which is preliminary data.</text>
</comment>
<reference evidence="1 2" key="1">
    <citation type="journal article" date="2021" name="Elife">
        <title>Chloroplast acquisition without the gene transfer in kleptoplastic sea slugs, Plakobranchus ocellatus.</title>
        <authorList>
            <person name="Maeda T."/>
            <person name="Takahashi S."/>
            <person name="Yoshida T."/>
            <person name="Shimamura S."/>
            <person name="Takaki Y."/>
            <person name="Nagai Y."/>
            <person name="Toyoda A."/>
            <person name="Suzuki Y."/>
            <person name="Arimoto A."/>
            <person name="Ishii H."/>
            <person name="Satoh N."/>
            <person name="Nishiyama T."/>
            <person name="Hasebe M."/>
            <person name="Maruyama T."/>
            <person name="Minagawa J."/>
            <person name="Obokata J."/>
            <person name="Shigenobu S."/>
        </authorList>
    </citation>
    <scope>NUCLEOTIDE SEQUENCE [LARGE SCALE GENOMIC DNA]</scope>
</reference>
<organism evidence="1 2">
    <name type="scientific">Plakobranchus ocellatus</name>
    <dbReference type="NCBI Taxonomy" id="259542"/>
    <lineage>
        <taxon>Eukaryota</taxon>
        <taxon>Metazoa</taxon>
        <taxon>Spiralia</taxon>
        <taxon>Lophotrochozoa</taxon>
        <taxon>Mollusca</taxon>
        <taxon>Gastropoda</taxon>
        <taxon>Heterobranchia</taxon>
        <taxon>Euthyneura</taxon>
        <taxon>Panpulmonata</taxon>
        <taxon>Sacoglossa</taxon>
        <taxon>Placobranchoidea</taxon>
        <taxon>Plakobranchidae</taxon>
        <taxon>Plakobranchus</taxon>
    </lineage>
</organism>
<keyword evidence="2" id="KW-1185">Reference proteome</keyword>
<sequence length="98" mass="11175">MYLQETPSKRGCNLTCLIKLNTSNYVRKSMHGRRVPCSAEVVIGKTPIHLGHRAQGPENDVFHWNVKLELEKKSTPFLHALVAVIRRSGKRRDTTQHS</sequence>
<dbReference type="AlphaFoldDB" id="A0AAV3YU14"/>
<dbReference type="Proteomes" id="UP000735302">
    <property type="component" value="Unassembled WGS sequence"/>
</dbReference>
<evidence type="ECO:0000313" key="2">
    <source>
        <dbReference type="Proteomes" id="UP000735302"/>
    </source>
</evidence>
<dbReference type="EMBL" id="BLXT01001485">
    <property type="protein sequence ID" value="GFN86042.1"/>
    <property type="molecule type" value="Genomic_DNA"/>
</dbReference>
<protein>
    <submittedName>
        <fullName evidence="1">Uncharacterized protein</fullName>
    </submittedName>
</protein>
<name>A0AAV3YU14_9GAST</name>
<gene>
    <name evidence="1" type="ORF">PoB_001254800</name>
</gene>
<proteinExistence type="predicted"/>
<evidence type="ECO:0000313" key="1">
    <source>
        <dbReference type="EMBL" id="GFN86042.1"/>
    </source>
</evidence>